<dbReference type="Gene3D" id="2.60.120.10">
    <property type="entry name" value="Jelly Rolls"/>
    <property type="match status" value="1"/>
</dbReference>
<dbReference type="Proteomes" id="UP001325680">
    <property type="component" value="Chromosome"/>
</dbReference>
<sequence>MNFLSGIIKTDDDIKDFLLQHVNVLELSKGERLRGEQALDRNIYFVESGLLRTFYNEDGKDMTLGFIKENGLVASKETLFLEKPSHNSIEALEASVVNTLSFNSIQKFAETSISVSKLMISVMGTLMINLERRIYALQYMTAKERYYQMMEEEPDILLRAPLGSVASYLGMSQETLSRIRR</sequence>
<reference evidence="2 3" key="1">
    <citation type="submission" date="2023-12" db="EMBL/GenBank/DDBJ databases">
        <title>Genome sequencing and assembly of bacterial species from a model synthetic community.</title>
        <authorList>
            <person name="Hogle S.L."/>
        </authorList>
    </citation>
    <scope>NUCLEOTIDE SEQUENCE [LARGE SCALE GENOMIC DNA]</scope>
    <source>
        <strain evidence="2 3">HAMBI_3031</strain>
    </source>
</reference>
<dbReference type="EMBL" id="CP139960">
    <property type="protein sequence ID" value="WQD40530.1"/>
    <property type="molecule type" value="Genomic_DNA"/>
</dbReference>
<dbReference type="InterPro" id="IPR018490">
    <property type="entry name" value="cNMP-bd_dom_sf"/>
</dbReference>
<dbReference type="Pfam" id="PF00027">
    <property type="entry name" value="cNMP_binding"/>
    <property type="match status" value="1"/>
</dbReference>
<dbReference type="SUPFAM" id="SSF51206">
    <property type="entry name" value="cAMP-binding domain-like"/>
    <property type="match status" value="1"/>
</dbReference>
<evidence type="ECO:0000313" key="3">
    <source>
        <dbReference type="Proteomes" id="UP001325680"/>
    </source>
</evidence>
<proteinExistence type="predicted"/>
<dbReference type="RefSeq" id="WP_162817960.1">
    <property type="nucleotide sequence ID" value="NZ_CP139960.1"/>
</dbReference>
<organism evidence="2 3">
    <name type="scientific">Niabella yanshanensis</name>
    <dbReference type="NCBI Taxonomy" id="577386"/>
    <lineage>
        <taxon>Bacteria</taxon>
        <taxon>Pseudomonadati</taxon>
        <taxon>Bacteroidota</taxon>
        <taxon>Chitinophagia</taxon>
        <taxon>Chitinophagales</taxon>
        <taxon>Chitinophagaceae</taxon>
        <taxon>Niabella</taxon>
    </lineage>
</organism>
<dbReference type="InterPro" id="IPR000595">
    <property type="entry name" value="cNMP-bd_dom"/>
</dbReference>
<accession>A0ABZ0WCY3</accession>
<protein>
    <submittedName>
        <fullName evidence="2">Crp/Fnr family transcriptional regulator</fullName>
    </submittedName>
</protein>
<dbReference type="CDD" id="cd00038">
    <property type="entry name" value="CAP_ED"/>
    <property type="match status" value="1"/>
</dbReference>
<name>A0ABZ0WCY3_9BACT</name>
<keyword evidence="3" id="KW-1185">Reference proteome</keyword>
<dbReference type="InterPro" id="IPR014710">
    <property type="entry name" value="RmlC-like_jellyroll"/>
</dbReference>
<evidence type="ECO:0000313" key="2">
    <source>
        <dbReference type="EMBL" id="WQD40530.1"/>
    </source>
</evidence>
<evidence type="ECO:0000259" key="1">
    <source>
        <dbReference type="Pfam" id="PF00027"/>
    </source>
</evidence>
<gene>
    <name evidence="2" type="ORF">U0035_10255</name>
</gene>
<feature type="domain" description="Cyclic nucleotide-binding" evidence="1">
    <location>
        <begin position="26"/>
        <end position="111"/>
    </location>
</feature>